<dbReference type="Gene3D" id="1.20.120.340">
    <property type="entry name" value="Flagellar protein FliS"/>
    <property type="match status" value="1"/>
</dbReference>
<dbReference type="PANTHER" id="PTHR34773">
    <property type="entry name" value="FLAGELLAR SECRETION CHAPERONE FLIS"/>
    <property type="match status" value="1"/>
</dbReference>
<dbReference type="AlphaFoldDB" id="A0A4R3MEZ4"/>
<evidence type="ECO:0000256" key="1">
    <source>
        <dbReference type="ARBA" id="ARBA00004514"/>
    </source>
</evidence>
<dbReference type="Proteomes" id="UP000294902">
    <property type="component" value="Unassembled WGS sequence"/>
</dbReference>
<comment type="subcellular location">
    <subcellularLocation>
        <location evidence="1">Cytoplasm</location>
        <location evidence="1">Cytosol</location>
    </subcellularLocation>
</comment>
<evidence type="ECO:0000256" key="5">
    <source>
        <dbReference type="ARBA" id="ARBA00023186"/>
    </source>
</evidence>
<keyword evidence="7" id="KW-1185">Reference proteome</keyword>
<dbReference type="PANTHER" id="PTHR34773:SF1">
    <property type="entry name" value="FLAGELLAR SECRETION CHAPERONE FLIS"/>
    <property type="match status" value="1"/>
</dbReference>
<dbReference type="InterPro" id="IPR003713">
    <property type="entry name" value="FliS"/>
</dbReference>
<keyword evidence="5" id="KW-0143">Chaperone</keyword>
<evidence type="ECO:0000256" key="3">
    <source>
        <dbReference type="ARBA" id="ARBA00022490"/>
    </source>
</evidence>
<evidence type="ECO:0000313" key="6">
    <source>
        <dbReference type="EMBL" id="TCT11623.1"/>
    </source>
</evidence>
<accession>A0A4R3MEZ4</accession>
<keyword evidence="6" id="KW-0966">Cell projection</keyword>
<sequence length="158" mass="17887">MIKERIKEYNSRVIQASKGELIVITYELIIDFLNEAKEAKLENNKDQFDESIKSAQRTLRTLIESLDFGFDISKNLMSLYIFVNKQLLQSLIKYSSDEIESAQKVISTLLISWKEAATTVNADPLIDNAQQLYAGLTYGKGILNETILGDNNSRGFKA</sequence>
<organism evidence="6 7">
    <name type="scientific">Natranaerovirga pectinivora</name>
    <dbReference type="NCBI Taxonomy" id="682400"/>
    <lineage>
        <taxon>Bacteria</taxon>
        <taxon>Bacillati</taxon>
        <taxon>Bacillota</taxon>
        <taxon>Clostridia</taxon>
        <taxon>Lachnospirales</taxon>
        <taxon>Natranaerovirgaceae</taxon>
        <taxon>Natranaerovirga</taxon>
    </lineage>
</organism>
<dbReference type="OrthoDB" id="1767099at2"/>
<proteinExistence type="inferred from homology"/>
<evidence type="ECO:0000256" key="4">
    <source>
        <dbReference type="ARBA" id="ARBA00022795"/>
    </source>
</evidence>
<dbReference type="InterPro" id="IPR036584">
    <property type="entry name" value="FliS_sf"/>
</dbReference>
<keyword evidence="4" id="KW-1005">Bacterial flagellum biogenesis</keyword>
<dbReference type="EMBL" id="SMAL01000018">
    <property type="protein sequence ID" value="TCT11623.1"/>
    <property type="molecule type" value="Genomic_DNA"/>
</dbReference>
<dbReference type="GO" id="GO:0071973">
    <property type="term" value="P:bacterial-type flagellum-dependent cell motility"/>
    <property type="evidence" value="ECO:0007669"/>
    <property type="project" value="TreeGrafter"/>
</dbReference>
<evidence type="ECO:0000313" key="7">
    <source>
        <dbReference type="Proteomes" id="UP000294902"/>
    </source>
</evidence>
<evidence type="ECO:0000256" key="2">
    <source>
        <dbReference type="ARBA" id="ARBA00008787"/>
    </source>
</evidence>
<keyword evidence="3" id="KW-0963">Cytoplasm</keyword>
<dbReference type="SUPFAM" id="SSF101116">
    <property type="entry name" value="Flagellar export chaperone FliS"/>
    <property type="match status" value="1"/>
</dbReference>
<dbReference type="CDD" id="cd16098">
    <property type="entry name" value="FliS"/>
    <property type="match status" value="1"/>
</dbReference>
<dbReference type="Pfam" id="PF02561">
    <property type="entry name" value="FliS"/>
    <property type="match status" value="1"/>
</dbReference>
<gene>
    <name evidence="6" type="ORF">EDC18_1182</name>
</gene>
<name>A0A4R3MEZ4_9FIRM</name>
<keyword evidence="6" id="KW-0969">Cilium</keyword>
<reference evidence="6 7" key="1">
    <citation type="submission" date="2019-03" db="EMBL/GenBank/DDBJ databases">
        <title>Genomic Encyclopedia of Type Strains, Phase IV (KMG-IV): sequencing the most valuable type-strain genomes for metagenomic binning, comparative biology and taxonomic classification.</title>
        <authorList>
            <person name="Goeker M."/>
        </authorList>
    </citation>
    <scope>NUCLEOTIDE SEQUENCE [LARGE SCALE GENOMIC DNA]</scope>
    <source>
        <strain evidence="6 7">DSM 24629</strain>
    </source>
</reference>
<dbReference type="GO" id="GO:0044780">
    <property type="term" value="P:bacterial-type flagellum assembly"/>
    <property type="evidence" value="ECO:0007669"/>
    <property type="project" value="InterPro"/>
</dbReference>
<comment type="similarity">
    <text evidence="2">Belongs to the FliS family.</text>
</comment>
<dbReference type="RefSeq" id="WP_132254196.1">
    <property type="nucleotide sequence ID" value="NZ_SMAL01000018.1"/>
</dbReference>
<dbReference type="GO" id="GO:0005829">
    <property type="term" value="C:cytosol"/>
    <property type="evidence" value="ECO:0007669"/>
    <property type="project" value="UniProtKB-SubCell"/>
</dbReference>
<protein>
    <submittedName>
        <fullName evidence="6">Flagellar protein FliS</fullName>
    </submittedName>
</protein>
<keyword evidence="6" id="KW-0282">Flagellum</keyword>
<comment type="caution">
    <text evidence="6">The sequence shown here is derived from an EMBL/GenBank/DDBJ whole genome shotgun (WGS) entry which is preliminary data.</text>
</comment>